<evidence type="ECO:0000259" key="3">
    <source>
        <dbReference type="Pfam" id="PF13514"/>
    </source>
</evidence>
<dbReference type="InterPro" id="IPR038734">
    <property type="entry name" value="YhaN_AAA"/>
</dbReference>
<protein>
    <submittedName>
        <fullName evidence="4">DNA replication and repair protein RecF</fullName>
    </submittedName>
</protein>
<dbReference type="GO" id="GO:0006302">
    <property type="term" value="P:double-strand break repair"/>
    <property type="evidence" value="ECO:0007669"/>
    <property type="project" value="InterPro"/>
</dbReference>
<dbReference type="SUPFAM" id="SSF52540">
    <property type="entry name" value="P-loop containing nucleoside triphosphate hydrolases"/>
    <property type="match status" value="1"/>
</dbReference>
<feature type="coiled-coil region" evidence="1">
    <location>
        <begin position="208"/>
        <end position="259"/>
    </location>
</feature>
<organism evidence="4 5">
    <name type="scientific">Tissierella creatinophila DSM 6911</name>
    <dbReference type="NCBI Taxonomy" id="1123403"/>
    <lineage>
        <taxon>Bacteria</taxon>
        <taxon>Bacillati</taxon>
        <taxon>Bacillota</taxon>
        <taxon>Tissierellia</taxon>
        <taxon>Tissierellales</taxon>
        <taxon>Tissierellaceae</taxon>
        <taxon>Tissierella</taxon>
    </lineage>
</organism>
<feature type="coiled-coil region" evidence="1">
    <location>
        <begin position="500"/>
        <end position="534"/>
    </location>
</feature>
<feature type="coiled-coil region" evidence="1">
    <location>
        <begin position="313"/>
        <end position="371"/>
    </location>
</feature>
<keyword evidence="2" id="KW-0812">Transmembrane</keyword>
<dbReference type="Pfam" id="PF13514">
    <property type="entry name" value="AAA_27"/>
    <property type="match status" value="1"/>
</dbReference>
<name>A0A1U7M6T9_TISCR</name>
<dbReference type="Gene3D" id="3.40.50.300">
    <property type="entry name" value="P-loop containing nucleotide triphosphate hydrolases"/>
    <property type="match status" value="2"/>
</dbReference>
<dbReference type="GO" id="GO:0016887">
    <property type="term" value="F:ATP hydrolysis activity"/>
    <property type="evidence" value="ECO:0007669"/>
    <property type="project" value="InterPro"/>
</dbReference>
<feature type="coiled-coil region" evidence="1">
    <location>
        <begin position="651"/>
        <end position="678"/>
    </location>
</feature>
<dbReference type="PANTHER" id="PTHR41259">
    <property type="entry name" value="DOUBLE-STRAND BREAK REPAIR RAD50 ATPASE, PUTATIVE-RELATED"/>
    <property type="match status" value="1"/>
</dbReference>
<dbReference type="Proteomes" id="UP000186112">
    <property type="component" value="Unassembled WGS sequence"/>
</dbReference>
<keyword evidence="2" id="KW-0472">Membrane</keyword>
<feature type="transmembrane region" description="Helical" evidence="2">
    <location>
        <begin position="387"/>
        <end position="406"/>
    </location>
</feature>
<dbReference type="AlphaFoldDB" id="A0A1U7M6T9"/>
<evidence type="ECO:0000256" key="1">
    <source>
        <dbReference type="SAM" id="Coils"/>
    </source>
</evidence>
<accession>A0A1U7M6T9</accession>
<evidence type="ECO:0000256" key="2">
    <source>
        <dbReference type="SAM" id="Phobius"/>
    </source>
</evidence>
<evidence type="ECO:0000313" key="4">
    <source>
        <dbReference type="EMBL" id="OLS02970.1"/>
    </source>
</evidence>
<reference evidence="4 5" key="1">
    <citation type="submission" date="2016-02" db="EMBL/GenBank/DDBJ databases">
        <title>Genome sequence of Tissierella creatinophila DSM 6911.</title>
        <authorList>
            <person name="Poehlein A."/>
            <person name="Daniel R."/>
        </authorList>
    </citation>
    <scope>NUCLEOTIDE SEQUENCE [LARGE SCALE GENOMIC DNA]</scope>
    <source>
        <strain evidence="4 5">DSM 6911</strain>
    </source>
</reference>
<keyword evidence="5" id="KW-1185">Reference proteome</keyword>
<feature type="coiled-coil region" evidence="1">
    <location>
        <begin position="576"/>
        <end position="603"/>
    </location>
</feature>
<dbReference type="RefSeq" id="WP_075725833.1">
    <property type="nucleotide sequence ID" value="NZ_LTDM01000013.1"/>
</dbReference>
<dbReference type="PANTHER" id="PTHR41259:SF1">
    <property type="entry name" value="DOUBLE-STRAND BREAK REPAIR RAD50 ATPASE, PUTATIVE-RELATED"/>
    <property type="match status" value="1"/>
</dbReference>
<sequence>MIIRELNLLGFGRFDNKKIELEEGINVIYGENEAGKTTIHNFVNGMFYGFLKPYVKRTIYLDEHEMYRPWSGKKYSGVIKFKTDDEEYIIEREFTKSEETTKVFLEKTGEDITNNLDTKNKTRIIQPGNHFFGFNDAVYGNTISVKQSQNRIQEDLSKEIKEKLINLSTSMDNEVSIKKAIKELETALKEIGSSRAPTRYYGRNYIELKRLEQEKEEILKNKDEYLEAIELNISIDKKLDEKSNEIKVLEDRLKKIILLEKRKIYDEVKAIKDDIAILDKNKNKYKEYKDLSLDDYLKGINIDGQLKNIKPRTIELEETLIELEKNIQQIKEKKDLNFNIDKSIEDDFLNYERLEEEKEGLTLQINNEIEFIKRDLKEDTVKIKNNNIFLILAIIVSAISIVLSFISNIAFLSINLITIPIIIFSFFRSKKLNIILNKRELDLNSLEKSEDEKKQRISDIDEDKNRIIEKYNVDDKFQFKRLFDEYKMSFYAYKEESSLLEEYINRKKTTLERLEKDKLEYKELKAKLKLILNNNFTSSLDELKDGIDKAKLYKELDLNLNVKDELLKKVIGDLCFEELQEELKDLQINLKESEKEFSSLQLKDILKEKYEKIAQIKIEKSSNDARISFLDRSISKLIEIEEKIYMKKELLKSLDEKIQSLELAKDTIEDLSKNIQREFAPILNKRVGNIIDIVTKGKYSKIRIDDKLEMGVIDNITGEMIDIKDLSGGTIDQIYFALRFGIINSLTDKKPPLILDDCFVQYDNRRLENIIDLLIEESKLRQIILFTCHKREFEVLYNRKTKFNLVQLT</sequence>
<feature type="domain" description="YhaN AAA" evidence="3">
    <location>
        <begin position="1"/>
        <end position="51"/>
    </location>
</feature>
<keyword evidence="1" id="KW-0175">Coiled coil</keyword>
<comment type="caution">
    <text evidence="4">The sequence shown here is derived from an EMBL/GenBank/DDBJ whole genome shotgun (WGS) entry which is preliminary data.</text>
</comment>
<dbReference type="OrthoDB" id="9764467at2"/>
<feature type="transmembrane region" description="Helical" evidence="2">
    <location>
        <begin position="412"/>
        <end position="429"/>
    </location>
</feature>
<gene>
    <name evidence="4" type="primary">recF_1</name>
    <name evidence="4" type="ORF">TICRE_10270</name>
</gene>
<dbReference type="EMBL" id="LTDM01000013">
    <property type="protein sequence ID" value="OLS02970.1"/>
    <property type="molecule type" value="Genomic_DNA"/>
</dbReference>
<proteinExistence type="predicted"/>
<keyword evidence="2" id="KW-1133">Transmembrane helix</keyword>
<evidence type="ECO:0000313" key="5">
    <source>
        <dbReference type="Proteomes" id="UP000186112"/>
    </source>
</evidence>
<dbReference type="InterPro" id="IPR027417">
    <property type="entry name" value="P-loop_NTPase"/>
</dbReference>